<keyword evidence="1 4" id="KW-0489">Methyltransferase</keyword>
<dbReference type="InterPro" id="IPR030390">
    <property type="entry name" value="MeTrfase_TrmA_AS"/>
</dbReference>
<dbReference type="InterPro" id="IPR029063">
    <property type="entry name" value="SAM-dependent_MTases_sf"/>
</dbReference>
<dbReference type="RefSeq" id="WP_068367682.1">
    <property type="nucleotide sequence ID" value="NZ_KQ960173.1"/>
</dbReference>
<dbReference type="OrthoDB" id="9804590at2"/>
<feature type="binding site" evidence="4">
    <location>
        <position position="308"/>
    </location>
    <ligand>
        <name>S-adenosyl-L-methionine</name>
        <dbReference type="ChEBI" id="CHEBI:59789"/>
    </ligand>
</feature>
<comment type="similarity">
    <text evidence="4">Belongs to the class I-like SAM-binding methyltransferase superfamily. RNA M5U methyltransferase family.</text>
</comment>
<dbReference type="PATRIC" id="fig|755172.3.peg.873"/>
<dbReference type="EMBL" id="LSDG01000024">
    <property type="protein sequence ID" value="KXB66863.1"/>
    <property type="molecule type" value="Genomic_DNA"/>
</dbReference>
<evidence type="ECO:0000256" key="2">
    <source>
        <dbReference type="ARBA" id="ARBA00022679"/>
    </source>
</evidence>
<accession>A0A134AGL7</accession>
<dbReference type="PROSITE" id="PS50926">
    <property type="entry name" value="TRAM"/>
    <property type="match status" value="1"/>
</dbReference>
<dbReference type="Gene3D" id="3.40.50.150">
    <property type="entry name" value="Vaccinia Virus protein VP39"/>
    <property type="match status" value="1"/>
</dbReference>
<evidence type="ECO:0000259" key="6">
    <source>
        <dbReference type="PROSITE" id="PS50926"/>
    </source>
</evidence>
<dbReference type="PANTHER" id="PTHR11061:SF30">
    <property type="entry name" value="TRNA (URACIL(54)-C(5))-METHYLTRANSFERASE"/>
    <property type="match status" value="1"/>
</dbReference>
<proteinExistence type="inferred from homology"/>
<keyword evidence="2 4" id="KW-0808">Transferase</keyword>
<keyword evidence="3 4" id="KW-0949">S-adenosyl-L-methionine</keyword>
<dbReference type="PROSITE" id="PS51687">
    <property type="entry name" value="SAM_MT_RNA_M5U"/>
    <property type="match status" value="1"/>
</dbReference>
<feature type="binding site" evidence="4">
    <location>
        <position position="260"/>
    </location>
    <ligand>
        <name>S-adenosyl-L-methionine</name>
        <dbReference type="ChEBI" id="CHEBI:59789"/>
    </ligand>
</feature>
<keyword evidence="8" id="KW-1185">Reference proteome</keyword>
<dbReference type="NCBIfam" id="TIGR00479">
    <property type="entry name" value="rumA"/>
    <property type="match status" value="1"/>
</dbReference>
<dbReference type="Pfam" id="PF01938">
    <property type="entry name" value="TRAM"/>
    <property type="match status" value="1"/>
</dbReference>
<dbReference type="CDD" id="cd02440">
    <property type="entry name" value="AdoMet_MTases"/>
    <property type="match status" value="1"/>
</dbReference>
<dbReference type="InterPro" id="IPR010280">
    <property type="entry name" value="U5_MeTrfase_fam"/>
</dbReference>
<dbReference type="PROSITE" id="PS01230">
    <property type="entry name" value="TRMA_1"/>
    <property type="match status" value="1"/>
</dbReference>
<evidence type="ECO:0000256" key="1">
    <source>
        <dbReference type="ARBA" id="ARBA00022603"/>
    </source>
</evidence>
<feature type="active site" evidence="5">
    <location>
        <position position="382"/>
    </location>
</feature>
<evidence type="ECO:0000256" key="3">
    <source>
        <dbReference type="ARBA" id="ARBA00022691"/>
    </source>
</evidence>
<dbReference type="Pfam" id="PF05958">
    <property type="entry name" value="tRNA_U5-meth_tr"/>
    <property type="match status" value="1"/>
</dbReference>
<dbReference type="PANTHER" id="PTHR11061">
    <property type="entry name" value="RNA M5U METHYLTRANSFERASE"/>
    <property type="match status" value="1"/>
</dbReference>
<dbReference type="InterPro" id="IPR002792">
    <property type="entry name" value="TRAM_dom"/>
</dbReference>
<comment type="caution">
    <text evidence="7">The sequence shown here is derived from an EMBL/GenBank/DDBJ whole genome shotgun (WGS) entry which is preliminary data.</text>
</comment>
<feature type="domain" description="TRAM" evidence="6">
    <location>
        <begin position="1"/>
        <end position="58"/>
    </location>
</feature>
<evidence type="ECO:0000256" key="4">
    <source>
        <dbReference type="PROSITE-ProRule" id="PRU01024"/>
    </source>
</evidence>
<evidence type="ECO:0000313" key="7">
    <source>
        <dbReference type="EMBL" id="KXB66863.1"/>
    </source>
</evidence>
<dbReference type="Gene3D" id="2.40.50.1070">
    <property type="match status" value="1"/>
</dbReference>
<dbReference type="SUPFAM" id="SSF53335">
    <property type="entry name" value="S-adenosyl-L-methionine-dependent methyltransferases"/>
    <property type="match status" value="1"/>
</dbReference>
<reference evidence="8" key="1">
    <citation type="submission" date="2016-01" db="EMBL/GenBank/DDBJ databases">
        <authorList>
            <person name="Mitreva M."/>
            <person name="Pepin K.H."/>
            <person name="Mihindukulasuriya K.A."/>
            <person name="Fulton R."/>
            <person name="Fronick C."/>
            <person name="O'Laughlin M."/>
            <person name="Miner T."/>
            <person name="Herter B."/>
            <person name="Rosa B.A."/>
            <person name="Cordes M."/>
            <person name="Tomlinson C."/>
            <person name="Wollam A."/>
            <person name="Palsikar V.B."/>
            <person name="Mardis E.R."/>
            <person name="Wilson R.K."/>
        </authorList>
    </citation>
    <scope>NUCLEOTIDE SEQUENCE [LARGE SCALE GENOMIC DNA]</scope>
    <source>
        <strain evidence="8">DNF00729</strain>
    </source>
</reference>
<feature type="binding site" evidence="4">
    <location>
        <position position="355"/>
    </location>
    <ligand>
        <name>S-adenosyl-L-methionine</name>
        <dbReference type="ChEBI" id="CHEBI:59789"/>
    </ligand>
</feature>
<dbReference type="InterPro" id="IPR012340">
    <property type="entry name" value="NA-bd_OB-fold"/>
</dbReference>
<evidence type="ECO:0000313" key="8">
    <source>
        <dbReference type="Proteomes" id="UP000070442"/>
    </source>
</evidence>
<dbReference type="Gene3D" id="2.40.50.140">
    <property type="entry name" value="Nucleic acid-binding proteins"/>
    <property type="match status" value="1"/>
</dbReference>
<dbReference type="AlphaFoldDB" id="A0A134AGL7"/>
<sequence>MEVFDRIHLDVMDYDVKGRGLGKVDGAVVFLDGGEIGDKVEVEILKKKKNFYEGKIIGYDKKSSRRVKNPCPYDRCNGCAFLSLERQSELAWKRERVASAVARIGGIDTKVEEVITGGDVFGYRNHMQFHVKGGKLCLYGKEGELIPIRRCLMQWERGNEILTALQGEKWLADIQTVGIRTTRGGEVMVILVGKKDMSDRLLHDAVAFAVEEKVDSLYYSKNKNPRFHYGKTFEHLYGKETIEETLGQFRYGVGAGNFFQINPYGAEAITREVTKNLIGAETVVELYSGIGTITLAASRMAGQVIGNEISEISVDYARQTAENNGVTNVRYIAGPAEKMLPKIAEEETIDGLIVDPPRAGLDPVVVDTLLESKPKQILYVSCNPSTLARDLGRLVAAYDIEKIQPIDMFPHTASVETVVNLKIK</sequence>
<protein>
    <submittedName>
        <fullName evidence="7">23S rRNA (Uracil-5-)-methyltransferase RumA</fullName>
    </submittedName>
</protein>
<dbReference type="GO" id="GO:0070041">
    <property type="term" value="F:rRNA (uridine-C5-)-methyltransferase activity"/>
    <property type="evidence" value="ECO:0007669"/>
    <property type="project" value="TreeGrafter"/>
</dbReference>
<dbReference type="STRING" id="755172.HMPREF1863_00915"/>
<feature type="binding site" evidence="4">
    <location>
        <position position="287"/>
    </location>
    <ligand>
        <name>S-adenosyl-L-methionine</name>
        <dbReference type="ChEBI" id="CHEBI:59789"/>
    </ligand>
</feature>
<name>A0A134AGL7_9FIRM</name>
<gene>
    <name evidence="7" type="ORF">HMPREF1863_00915</name>
</gene>
<feature type="active site" description="Nucleophile" evidence="4">
    <location>
        <position position="382"/>
    </location>
</feature>
<evidence type="ECO:0000256" key="5">
    <source>
        <dbReference type="PROSITE-ProRule" id="PRU10015"/>
    </source>
</evidence>
<dbReference type="Proteomes" id="UP000070442">
    <property type="component" value="Unassembled WGS sequence"/>
</dbReference>
<dbReference type="SUPFAM" id="SSF50249">
    <property type="entry name" value="Nucleic acid-binding proteins"/>
    <property type="match status" value="1"/>
</dbReference>
<organism evidence="7 8">
    <name type="scientific">Aedoeadaptatus coxii</name>
    <dbReference type="NCBI Taxonomy" id="755172"/>
    <lineage>
        <taxon>Bacteria</taxon>
        <taxon>Bacillati</taxon>
        <taxon>Bacillota</taxon>
        <taxon>Tissierellia</taxon>
        <taxon>Tissierellales</taxon>
        <taxon>Peptoniphilaceae</taxon>
        <taxon>Aedoeadaptatus</taxon>
    </lineage>
</organism>
<dbReference type="GO" id="GO:0070475">
    <property type="term" value="P:rRNA base methylation"/>
    <property type="evidence" value="ECO:0007669"/>
    <property type="project" value="TreeGrafter"/>
</dbReference>